<dbReference type="Pfam" id="PF24566">
    <property type="entry name" value="HEAT_Ints3_C"/>
    <property type="match status" value="1"/>
</dbReference>
<dbReference type="InterPro" id="IPR019333">
    <property type="entry name" value="INTS3_N"/>
</dbReference>
<feature type="region of interest" description="Disordered" evidence="6">
    <location>
        <begin position="1141"/>
        <end position="1161"/>
    </location>
</feature>
<evidence type="ECO:0000256" key="2">
    <source>
        <dbReference type="ARBA" id="ARBA00004496"/>
    </source>
</evidence>
<dbReference type="GO" id="GO:0005737">
    <property type="term" value="C:cytoplasm"/>
    <property type="evidence" value="ECO:0007669"/>
    <property type="project" value="UniProtKB-SubCell"/>
</dbReference>
<dbReference type="InterPro" id="IPR045334">
    <property type="entry name" value="INTS3"/>
</dbReference>
<name>A0A8E0RLY6_9TREM</name>
<feature type="domain" description="Integrator complex subunit 3 N-terminal" evidence="7">
    <location>
        <begin position="53"/>
        <end position="465"/>
    </location>
</feature>
<keyword evidence="10" id="KW-1185">Reference proteome</keyword>
<feature type="compositionally biased region" description="Low complexity" evidence="6">
    <location>
        <begin position="1346"/>
        <end position="1360"/>
    </location>
</feature>
<feature type="compositionally biased region" description="Basic and acidic residues" evidence="6">
    <location>
        <begin position="1297"/>
        <end position="1311"/>
    </location>
</feature>
<evidence type="ECO:0000259" key="8">
    <source>
        <dbReference type="Pfam" id="PF24566"/>
    </source>
</evidence>
<feature type="region of interest" description="Disordered" evidence="6">
    <location>
        <begin position="516"/>
        <end position="565"/>
    </location>
</feature>
<dbReference type="SUPFAM" id="SSF48371">
    <property type="entry name" value="ARM repeat"/>
    <property type="match status" value="1"/>
</dbReference>
<dbReference type="GO" id="GO:0005634">
    <property type="term" value="C:nucleus"/>
    <property type="evidence" value="ECO:0007669"/>
    <property type="project" value="UniProtKB-SubCell"/>
</dbReference>
<dbReference type="PANTHER" id="PTHR13587">
    <property type="entry name" value="INTEGRATOR COMPLEX SUBUNIT 3"/>
    <property type="match status" value="1"/>
</dbReference>
<evidence type="ECO:0000256" key="3">
    <source>
        <dbReference type="ARBA" id="ARBA00006130"/>
    </source>
</evidence>
<accession>A0A8E0RLY6</accession>
<keyword evidence="5" id="KW-0539">Nucleus</keyword>
<keyword evidence="4" id="KW-0963">Cytoplasm</keyword>
<dbReference type="PANTHER" id="PTHR13587:SF7">
    <property type="entry name" value="INTEGRATOR COMPLEX SUBUNIT 3"/>
    <property type="match status" value="1"/>
</dbReference>
<feature type="region of interest" description="Disordered" evidence="6">
    <location>
        <begin position="1243"/>
        <end position="1265"/>
    </location>
</feature>
<feature type="domain" description="Ints3-like C-terminal" evidence="8">
    <location>
        <begin position="823"/>
        <end position="1236"/>
    </location>
</feature>
<comment type="subcellular location">
    <subcellularLocation>
        <location evidence="2">Cytoplasm</location>
    </subcellularLocation>
    <subcellularLocation>
        <location evidence="1">Nucleus</location>
    </subcellularLocation>
</comment>
<evidence type="ECO:0000313" key="9">
    <source>
        <dbReference type="EMBL" id="KAA0185328.1"/>
    </source>
</evidence>
<feature type="compositionally biased region" description="Polar residues" evidence="6">
    <location>
        <begin position="605"/>
        <end position="616"/>
    </location>
</feature>
<reference evidence="9" key="1">
    <citation type="submission" date="2019-05" db="EMBL/GenBank/DDBJ databases">
        <title>Annotation for the trematode Fasciolopsis buski.</title>
        <authorList>
            <person name="Choi Y.-J."/>
        </authorList>
    </citation>
    <scope>NUCLEOTIDE SEQUENCE</scope>
    <source>
        <strain evidence="9">HT</strain>
        <tissue evidence="9">Whole worm</tissue>
    </source>
</reference>
<evidence type="ECO:0000259" key="7">
    <source>
        <dbReference type="Pfam" id="PF10189"/>
    </source>
</evidence>
<proteinExistence type="inferred from homology"/>
<feature type="region of interest" description="Disordered" evidence="6">
    <location>
        <begin position="686"/>
        <end position="723"/>
    </location>
</feature>
<feature type="compositionally biased region" description="Low complexity" evidence="6">
    <location>
        <begin position="1251"/>
        <end position="1264"/>
    </location>
</feature>
<evidence type="ECO:0000256" key="4">
    <source>
        <dbReference type="ARBA" id="ARBA00022490"/>
    </source>
</evidence>
<dbReference type="InterPro" id="IPR016024">
    <property type="entry name" value="ARM-type_fold"/>
</dbReference>
<dbReference type="InterPro" id="IPR056518">
    <property type="entry name" value="HEAT_Ints3_C"/>
</dbReference>
<feature type="region of interest" description="Disordered" evidence="6">
    <location>
        <begin position="581"/>
        <end position="638"/>
    </location>
</feature>
<protein>
    <recommendedName>
        <fullName evidence="11">Integrator complex subunit 3</fullName>
    </recommendedName>
</protein>
<feature type="region of interest" description="Disordered" evidence="6">
    <location>
        <begin position="1281"/>
        <end position="1498"/>
    </location>
</feature>
<feature type="compositionally biased region" description="Polar residues" evidence="6">
    <location>
        <begin position="1312"/>
        <end position="1333"/>
    </location>
</feature>
<evidence type="ECO:0000313" key="10">
    <source>
        <dbReference type="Proteomes" id="UP000728185"/>
    </source>
</evidence>
<sequence length="1498" mass="165785">MDVQVRPLLKLSAIDAPPKFLQSLQDAGKFVKKLRETDADIVNSPANRSGNEEEHRTLQAGLLYLALTEPDRRRSFCTDIVLTSRDNLTYVLSEMTRLVAETWIKMPQSVRSNLINLLSELIATRDASVEVLMLHVFRRMSNGDLSTQNIWLIESMVELIEKNKEWIGSPDRLVFLLPLTVFTILRLIPDHFVGPGSLVSSGSTIDATLVNIRQRELALVDELVRKHFDRCAQIGRDFVRLLHGVARLDPIKTLWNDILTNISSLTSYYTDISEILEITTPQYFTQTLIPHEMEQWARWMMKNVHCVPRVPVNRYQDFFQRKFFATPESQSLRVNLLRYIVTFFYPDNEMLASTLIPRWNVISWILSQSTCPVVTANAKLALFYDWLFFKPNDCIMNLEPALLAIMNHLAPRSQPIALSLTDFLVKIAASYYPPLTDRIVTGVRNGLEEMVRLGVVKNINPLFEMLHRTSPELLRSLRLLLGCEPLIPPVLSSTTPLDVGVVSGTVTSAGVVLSASGKNDGKSDSLTTSVPTVGPLGSSTIRRPSTPPLACGKPKPPGASEAGALMDPRLTRGHAAIRAGVVSPGLPPATSQPDMLSPKSVPDSPITTSGQISTVLSPPPPLLQQPPPPALTNVDSPAMPDEIAVRGGVKRSSLTLPAVSRAVYETSTGEPPLLSEDDLDQLEIDSSERSDSALSRASWSPPPLPPSQPSFRPKQDQLPETPESMEITIDTLRRRFQEYHLWYHYSVKPVDVNLLIEQLDGRVRTALENFRDLALKVGLVHNTGTMVCADRATPRDPDPDVINGCVDQQRPNSVRLRSAVVLQELCDSMEAFVQALLDEDCFDDLVVAARIASVVCELLYLLFAERLMPAGAEWSEEQLEDCLEFPIFVPFRHLWQMSPGDAKREVLLLLLSEMQTRQPRLGYHLLFFLKIGKLNDEKMITYRNFCASQENPCLRKSLLRDMQLLADDNRRLFAYLLPDVFTVFSSELTNDAEFMRLIVGALDPAMLNTLICEIVRGHLNLFRSNDLSPVLKASLQWDSIEQMFFWQLVNAHEIPTRRFLPLVRCVDPTIHPEACASLIQLFKLEKPNYELVRALLSRPNPDDPLSVTALHFWSCPDNHGSLFAEILSEMIVVPLTFRSDSGSGPMREGKDRRRNGAKNQVTPENAVDLSLILTHLDSIRRNCKNMSNPRTKRGAANRRCSLLQDADIQNALQSVANSRDVPVGIKDHFSDLLALAEDQPTPPCIGGGGNTRTATAGAQSSAAGNRLNGVMGSTTEINIRRGGRGAALGSKGGHSLRNLDSRRAAEAERRQTPSTTNKRSSRAATASAGNPQISAEADSDAEEGEAISLLSSSASVSSASSDDENDPERADTVVTPKSGQTTQKKRRSRNSSPVRGGAGTAKAGKRISAAIADAKERRSAAANNGGKRAASKTEPESSPPTVVALDDSLNDEDEDDDDEDKNLEVVVLEDDSGDEQNNDRIRPPKRRKTSTRRFNLDD</sequence>
<evidence type="ECO:0000256" key="6">
    <source>
        <dbReference type="SAM" id="MobiDB-lite"/>
    </source>
</evidence>
<evidence type="ECO:0008006" key="11">
    <source>
        <dbReference type="Google" id="ProtNLM"/>
    </source>
</evidence>
<comment type="similarity">
    <text evidence="3">Belongs to the Integrator subunit 3 family.</text>
</comment>
<dbReference type="Proteomes" id="UP000728185">
    <property type="component" value="Unassembled WGS sequence"/>
</dbReference>
<evidence type="ECO:0000256" key="5">
    <source>
        <dbReference type="ARBA" id="ARBA00023242"/>
    </source>
</evidence>
<dbReference type="OrthoDB" id="2021145at2759"/>
<feature type="compositionally biased region" description="Acidic residues" evidence="6">
    <location>
        <begin position="1448"/>
        <end position="1476"/>
    </location>
</feature>
<gene>
    <name evidence="9" type="ORF">FBUS_03011</name>
</gene>
<dbReference type="EMBL" id="LUCM01010550">
    <property type="protein sequence ID" value="KAA0185328.1"/>
    <property type="molecule type" value="Genomic_DNA"/>
</dbReference>
<comment type="caution">
    <text evidence="9">The sequence shown here is derived from an EMBL/GenBank/DDBJ whole genome shotgun (WGS) entry which is preliminary data.</text>
</comment>
<feature type="compositionally biased region" description="Pro residues" evidence="6">
    <location>
        <begin position="617"/>
        <end position="630"/>
    </location>
</feature>
<evidence type="ECO:0000256" key="1">
    <source>
        <dbReference type="ARBA" id="ARBA00004123"/>
    </source>
</evidence>
<organism evidence="9 10">
    <name type="scientific">Fasciolopsis buskii</name>
    <dbReference type="NCBI Taxonomy" id="27845"/>
    <lineage>
        <taxon>Eukaryota</taxon>
        <taxon>Metazoa</taxon>
        <taxon>Spiralia</taxon>
        <taxon>Lophotrochozoa</taxon>
        <taxon>Platyhelminthes</taxon>
        <taxon>Trematoda</taxon>
        <taxon>Digenea</taxon>
        <taxon>Plagiorchiida</taxon>
        <taxon>Echinostomata</taxon>
        <taxon>Echinostomatoidea</taxon>
        <taxon>Fasciolidae</taxon>
        <taxon>Fasciolopsis</taxon>
    </lineage>
</organism>
<dbReference type="Pfam" id="PF10189">
    <property type="entry name" value="Ints3_N"/>
    <property type="match status" value="1"/>
</dbReference>
<feature type="compositionally biased region" description="Polar residues" evidence="6">
    <location>
        <begin position="524"/>
        <end position="543"/>
    </location>
</feature>